<accession>A0A3Q9FZY9</accession>
<dbReference type="RefSeq" id="WP_126916621.1">
    <property type="nucleotide sequence ID" value="NZ_CP034587.1"/>
</dbReference>
<keyword evidence="4" id="KW-1185">Reference proteome</keyword>
<proteinExistence type="predicted"/>
<dbReference type="CDD" id="cd00161">
    <property type="entry name" value="beta-trefoil_Ricin-like"/>
    <property type="match status" value="1"/>
</dbReference>
<dbReference type="OrthoDB" id="4273937at2"/>
<feature type="chain" id="PRO_5018683224" evidence="1">
    <location>
        <begin position="28"/>
        <end position="183"/>
    </location>
</feature>
<keyword evidence="1" id="KW-0732">Signal</keyword>
<feature type="signal peptide" evidence="1">
    <location>
        <begin position="1"/>
        <end position="27"/>
    </location>
</feature>
<feature type="domain" description="Ricin B lectin" evidence="2">
    <location>
        <begin position="38"/>
        <end position="178"/>
    </location>
</feature>
<dbReference type="Gene3D" id="2.80.10.50">
    <property type="match status" value="2"/>
</dbReference>
<dbReference type="SUPFAM" id="SSF50370">
    <property type="entry name" value="Ricin B-like lectins"/>
    <property type="match status" value="1"/>
</dbReference>
<name>A0A3Q9FZY9_STRLT</name>
<protein>
    <submittedName>
        <fullName evidence="3">Arabinogalactan endo-1,4-beta-galactosidase</fullName>
    </submittedName>
</protein>
<organism evidence="3 4">
    <name type="scientific">Streptomyces luteoverticillatus</name>
    <name type="common">Streptoverticillium luteoverticillatus</name>
    <dbReference type="NCBI Taxonomy" id="66425"/>
    <lineage>
        <taxon>Bacteria</taxon>
        <taxon>Bacillati</taxon>
        <taxon>Actinomycetota</taxon>
        <taxon>Actinomycetes</taxon>
        <taxon>Kitasatosporales</taxon>
        <taxon>Streptomycetaceae</taxon>
        <taxon>Streptomyces</taxon>
    </lineage>
</organism>
<gene>
    <name evidence="3" type="ORF">EKH77_25415</name>
</gene>
<dbReference type="Pfam" id="PF14200">
    <property type="entry name" value="RicinB_lectin_2"/>
    <property type="match status" value="2"/>
</dbReference>
<dbReference type="PROSITE" id="PS50231">
    <property type="entry name" value="RICIN_B_LECTIN"/>
    <property type="match status" value="1"/>
</dbReference>
<dbReference type="SMART" id="SM00458">
    <property type="entry name" value="RICIN"/>
    <property type="match status" value="1"/>
</dbReference>
<sequence>MSRITRATLAIGASVAALAASAGTASADETAARAAAPTAVQLQAQHSGKCLTIEKGSLRNGAEATQAQCADGLDNQLFDVVSVGNATFELRPKHSGKCLEVENAGTDIRANVQQWWCAELPHQRWRLVMVDVAKELYELHPAHALNRCLDVQGGNLDDGANIMLWYCNGTAGQRWKLLPAKSA</sequence>
<reference evidence="3 4" key="1">
    <citation type="submission" date="2018-12" db="EMBL/GenBank/DDBJ databases">
        <title>The whole draft genome of Streptomyce luteoverticillatus CGMCC 15060.</title>
        <authorList>
            <person name="Feng Z."/>
            <person name="Chen G."/>
            <person name="Zhang J."/>
            <person name="Zhu H."/>
            <person name="Yu X."/>
            <person name="Zhang W."/>
            <person name="Zhang X."/>
        </authorList>
    </citation>
    <scope>NUCLEOTIDE SEQUENCE [LARGE SCALE GENOMIC DNA]</scope>
    <source>
        <strain evidence="3 4">CGMCC 15060</strain>
    </source>
</reference>
<evidence type="ECO:0000313" key="3">
    <source>
        <dbReference type="EMBL" id="AZQ74118.1"/>
    </source>
</evidence>
<dbReference type="EMBL" id="CP034587">
    <property type="protein sequence ID" value="AZQ74118.1"/>
    <property type="molecule type" value="Genomic_DNA"/>
</dbReference>
<dbReference type="InterPro" id="IPR000772">
    <property type="entry name" value="Ricin_B_lectin"/>
</dbReference>
<evidence type="ECO:0000259" key="2">
    <source>
        <dbReference type="SMART" id="SM00458"/>
    </source>
</evidence>
<evidence type="ECO:0000313" key="4">
    <source>
        <dbReference type="Proteomes" id="UP000267900"/>
    </source>
</evidence>
<dbReference type="InterPro" id="IPR035992">
    <property type="entry name" value="Ricin_B-like_lectins"/>
</dbReference>
<dbReference type="AlphaFoldDB" id="A0A3Q9FZY9"/>
<evidence type="ECO:0000256" key="1">
    <source>
        <dbReference type="SAM" id="SignalP"/>
    </source>
</evidence>
<dbReference type="Proteomes" id="UP000267900">
    <property type="component" value="Chromosome"/>
</dbReference>